<protein>
    <submittedName>
        <fullName evidence="1">Uncharacterized protein</fullName>
    </submittedName>
</protein>
<feature type="non-terminal residue" evidence="1">
    <location>
        <position position="1"/>
    </location>
</feature>
<evidence type="ECO:0000313" key="2">
    <source>
        <dbReference type="Proteomes" id="UP000593578"/>
    </source>
</evidence>
<dbReference type="Proteomes" id="UP000593578">
    <property type="component" value="Unassembled WGS sequence"/>
</dbReference>
<evidence type="ECO:0000313" key="1">
    <source>
        <dbReference type="EMBL" id="MBA0601435.1"/>
    </source>
</evidence>
<dbReference type="EMBL" id="JABEZZ010000012">
    <property type="protein sequence ID" value="MBA0601435.1"/>
    <property type="molecule type" value="Genomic_DNA"/>
</dbReference>
<gene>
    <name evidence="1" type="ORF">Gorai_004610</name>
</gene>
<organism evidence="1 2">
    <name type="scientific">Gossypium raimondii</name>
    <name type="common">Peruvian cotton</name>
    <name type="synonym">Gossypium klotzschianum subsp. raimondii</name>
    <dbReference type="NCBI Taxonomy" id="29730"/>
    <lineage>
        <taxon>Eukaryota</taxon>
        <taxon>Viridiplantae</taxon>
        <taxon>Streptophyta</taxon>
        <taxon>Embryophyta</taxon>
        <taxon>Tracheophyta</taxon>
        <taxon>Spermatophyta</taxon>
        <taxon>Magnoliopsida</taxon>
        <taxon>eudicotyledons</taxon>
        <taxon>Gunneridae</taxon>
        <taxon>Pentapetalae</taxon>
        <taxon>rosids</taxon>
        <taxon>malvids</taxon>
        <taxon>Malvales</taxon>
        <taxon>Malvaceae</taxon>
        <taxon>Malvoideae</taxon>
        <taxon>Gossypium</taxon>
    </lineage>
</organism>
<accession>A0A7J8QIR2</accession>
<feature type="non-terminal residue" evidence="1">
    <location>
        <position position="126"/>
    </location>
</feature>
<dbReference type="AlphaFoldDB" id="A0A7J8QIR2"/>
<comment type="caution">
    <text evidence="1">The sequence shown here is derived from an EMBL/GenBank/DDBJ whole genome shotgun (WGS) entry which is preliminary data.</text>
</comment>
<reference evidence="1 2" key="1">
    <citation type="journal article" date="2019" name="Genome Biol. Evol.">
        <title>Insights into the evolution of the New World diploid cottons (Gossypium, subgenus Houzingenia) based on genome sequencing.</title>
        <authorList>
            <person name="Grover C.E."/>
            <person name="Arick M.A. 2nd"/>
            <person name="Thrash A."/>
            <person name="Conover J.L."/>
            <person name="Sanders W.S."/>
            <person name="Peterson D.G."/>
            <person name="Frelichowski J.E."/>
            <person name="Scheffler J.A."/>
            <person name="Scheffler B.E."/>
            <person name="Wendel J.F."/>
        </authorList>
    </citation>
    <scope>NUCLEOTIDE SEQUENCE [LARGE SCALE GENOMIC DNA]</scope>
    <source>
        <strain evidence="1">8</strain>
        <tissue evidence="1">Leaf</tissue>
    </source>
</reference>
<sequence length="126" mass="14175">IRDIVVKGNSLSVIKKVNLSFVDGSVIGEYTQDMKSEARMFKYCRFAYVPGKLISYLVEALDLDHYGAHVAGGKGNGRYLVEQNSFFLVFVVCKGERRFSQEKKEGWDVILVQGCMVTAKIEIRDG</sequence>
<proteinExistence type="predicted"/>
<name>A0A7J8QIR2_GOSRA</name>